<evidence type="ECO:0000256" key="2">
    <source>
        <dbReference type="ARBA" id="ARBA00022448"/>
    </source>
</evidence>
<proteinExistence type="inferred from homology"/>
<dbReference type="Gene3D" id="3.40.50.300">
    <property type="entry name" value="P-loop containing nucleotide triphosphate hydrolases"/>
    <property type="match status" value="1"/>
</dbReference>
<dbReference type="PANTHER" id="PTHR42734">
    <property type="entry name" value="METAL TRANSPORT SYSTEM ATP-BINDING PROTEIN TM_0124-RELATED"/>
    <property type="match status" value="1"/>
</dbReference>
<protein>
    <recommendedName>
        <fullName evidence="6">ABC transporter domain-containing protein</fullName>
    </recommendedName>
</protein>
<feature type="non-terminal residue" evidence="7">
    <location>
        <position position="1"/>
    </location>
</feature>
<dbReference type="Pfam" id="PF00005">
    <property type="entry name" value="ABC_tran"/>
    <property type="match status" value="1"/>
</dbReference>
<dbReference type="InterPro" id="IPR003439">
    <property type="entry name" value="ABC_transporter-like_ATP-bd"/>
</dbReference>
<keyword evidence="3" id="KW-0547">Nucleotide-binding</keyword>
<dbReference type="GO" id="GO:0016887">
    <property type="term" value="F:ATP hydrolysis activity"/>
    <property type="evidence" value="ECO:0007669"/>
    <property type="project" value="InterPro"/>
</dbReference>
<reference evidence="7" key="1">
    <citation type="submission" date="2018-05" db="EMBL/GenBank/DDBJ databases">
        <authorList>
            <person name="Lanie J.A."/>
            <person name="Ng W.-L."/>
            <person name="Kazmierczak K.M."/>
            <person name="Andrzejewski T.M."/>
            <person name="Davidsen T.M."/>
            <person name="Wayne K.J."/>
            <person name="Tettelin H."/>
            <person name="Glass J.I."/>
            <person name="Rusch D."/>
            <person name="Podicherti R."/>
            <person name="Tsui H.-C.T."/>
            <person name="Winkler M.E."/>
        </authorList>
    </citation>
    <scope>NUCLEOTIDE SEQUENCE</scope>
</reference>
<dbReference type="InterPro" id="IPR027417">
    <property type="entry name" value="P-loop_NTPase"/>
</dbReference>
<feature type="region of interest" description="Disordered" evidence="5">
    <location>
        <begin position="1"/>
        <end position="24"/>
    </location>
</feature>
<dbReference type="FunFam" id="3.40.50.300:FF:000134">
    <property type="entry name" value="Iron-enterobactin ABC transporter ATP-binding protein"/>
    <property type="match status" value="1"/>
</dbReference>
<dbReference type="CDD" id="cd03235">
    <property type="entry name" value="ABC_Metallic_Cations"/>
    <property type="match status" value="1"/>
</dbReference>
<dbReference type="PANTHER" id="PTHR42734:SF5">
    <property type="entry name" value="IRON TRANSPORT SYSTEM ATP-BINDING PROTEIN HI_0361-RELATED"/>
    <property type="match status" value="1"/>
</dbReference>
<evidence type="ECO:0000259" key="6">
    <source>
        <dbReference type="PROSITE" id="PS50893"/>
    </source>
</evidence>
<keyword evidence="4" id="KW-0067">ATP-binding</keyword>
<dbReference type="EMBL" id="UINC01086487">
    <property type="protein sequence ID" value="SVC35002.1"/>
    <property type="molecule type" value="Genomic_DNA"/>
</dbReference>
<evidence type="ECO:0000256" key="3">
    <source>
        <dbReference type="ARBA" id="ARBA00022741"/>
    </source>
</evidence>
<dbReference type="InterPro" id="IPR017871">
    <property type="entry name" value="ABC_transporter-like_CS"/>
</dbReference>
<sequence>PDDSHDRKNGHSHAQNVMNEPGTAATPALTIEGLSVRYNGNPALEDVTLRVSKGDILGIIGPNGAGKSTLLKTVLGLVPAWQGRIRVLGEPVANNRRQVGYMPQVEQVDWDFPVTVGDVALMGRYARRGLLRRTTKEDREAAEDSLVRVGILDLRNRLIGELSGGQRRRVLLARALANQPDLLLLDEPMAGLDATAQHQFLDIIDRLREGGATVVLSTHDLSCVSQRCDKAACLNRRLVAYGTPEEVLNEDVLGETFGTHLLLVHVDGQAYAYQHHSHASPSDIGDSGGK</sequence>
<evidence type="ECO:0000256" key="4">
    <source>
        <dbReference type="ARBA" id="ARBA00022840"/>
    </source>
</evidence>
<dbReference type="PROSITE" id="PS00211">
    <property type="entry name" value="ABC_TRANSPORTER_1"/>
    <property type="match status" value="1"/>
</dbReference>
<gene>
    <name evidence="7" type="ORF">METZ01_LOCUS287856</name>
</gene>
<dbReference type="InterPro" id="IPR003593">
    <property type="entry name" value="AAA+_ATPase"/>
</dbReference>
<evidence type="ECO:0000256" key="5">
    <source>
        <dbReference type="SAM" id="MobiDB-lite"/>
    </source>
</evidence>
<organism evidence="7">
    <name type="scientific">marine metagenome</name>
    <dbReference type="NCBI Taxonomy" id="408172"/>
    <lineage>
        <taxon>unclassified sequences</taxon>
        <taxon>metagenomes</taxon>
        <taxon>ecological metagenomes</taxon>
    </lineage>
</organism>
<evidence type="ECO:0000256" key="1">
    <source>
        <dbReference type="ARBA" id="ARBA00005417"/>
    </source>
</evidence>
<feature type="domain" description="ABC transporter" evidence="6">
    <location>
        <begin position="29"/>
        <end position="261"/>
    </location>
</feature>
<dbReference type="SUPFAM" id="SSF52540">
    <property type="entry name" value="P-loop containing nucleoside triphosphate hydrolases"/>
    <property type="match status" value="1"/>
</dbReference>
<dbReference type="GO" id="GO:0005524">
    <property type="term" value="F:ATP binding"/>
    <property type="evidence" value="ECO:0007669"/>
    <property type="project" value="UniProtKB-KW"/>
</dbReference>
<name>A0A382LIT6_9ZZZZ</name>
<dbReference type="InterPro" id="IPR050153">
    <property type="entry name" value="Metal_Ion_Import_ABC"/>
</dbReference>
<dbReference type="AlphaFoldDB" id="A0A382LIT6"/>
<dbReference type="PROSITE" id="PS50893">
    <property type="entry name" value="ABC_TRANSPORTER_2"/>
    <property type="match status" value="1"/>
</dbReference>
<evidence type="ECO:0000313" key="7">
    <source>
        <dbReference type="EMBL" id="SVC35002.1"/>
    </source>
</evidence>
<keyword evidence="2" id="KW-0813">Transport</keyword>
<accession>A0A382LIT6</accession>
<dbReference type="SMART" id="SM00382">
    <property type="entry name" value="AAA"/>
    <property type="match status" value="1"/>
</dbReference>
<comment type="similarity">
    <text evidence="1">Belongs to the ABC transporter superfamily.</text>
</comment>